<evidence type="ECO:0000259" key="2">
    <source>
        <dbReference type="Pfam" id="PF09994"/>
    </source>
</evidence>
<comment type="caution">
    <text evidence="3">The sequence shown here is derived from an EMBL/GenBank/DDBJ whole genome shotgun (WGS) entry which is preliminary data.</text>
</comment>
<gene>
    <name evidence="3" type="ORF">K431DRAFT_229884</name>
</gene>
<name>A0A9P4Q3U8_9PEZI</name>
<feature type="compositionally biased region" description="Basic and acidic residues" evidence="1">
    <location>
        <begin position="496"/>
        <end position="506"/>
    </location>
</feature>
<reference evidence="3" key="1">
    <citation type="journal article" date="2020" name="Stud. Mycol.">
        <title>101 Dothideomycetes genomes: a test case for predicting lifestyles and emergence of pathogens.</title>
        <authorList>
            <person name="Haridas S."/>
            <person name="Albert R."/>
            <person name="Binder M."/>
            <person name="Bloem J."/>
            <person name="Labutti K."/>
            <person name="Salamov A."/>
            <person name="Andreopoulos B."/>
            <person name="Baker S."/>
            <person name="Barry K."/>
            <person name="Bills G."/>
            <person name="Bluhm B."/>
            <person name="Cannon C."/>
            <person name="Castanera R."/>
            <person name="Culley D."/>
            <person name="Daum C."/>
            <person name="Ezra D."/>
            <person name="Gonzalez J."/>
            <person name="Henrissat B."/>
            <person name="Kuo A."/>
            <person name="Liang C."/>
            <person name="Lipzen A."/>
            <person name="Lutzoni F."/>
            <person name="Magnuson J."/>
            <person name="Mondo S."/>
            <person name="Nolan M."/>
            <person name="Ohm R."/>
            <person name="Pangilinan J."/>
            <person name="Park H.-J."/>
            <person name="Ramirez L."/>
            <person name="Alfaro M."/>
            <person name="Sun H."/>
            <person name="Tritt A."/>
            <person name="Yoshinaga Y."/>
            <person name="Zwiers L.-H."/>
            <person name="Turgeon B."/>
            <person name="Goodwin S."/>
            <person name="Spatafora J."/>
            <person name="Crous P."/>
            <person name="Grigoriev I."/>
        </authorList>
    </citation>
    <scope>NUCLEOTIDE SEQUENCE</scope>
    <source>
        <strain evidence="3">CBS 116435</strain>
    </source>
</reference>
<protein>
    <recommendedName>
        <fullName evidence="2">T6SS Phospholipase effector Tle1-like catalytic domain-containing protein</fullName>
    </recommendedName>
</protein>
<sequence>MSRSRLSALDERSIIRPRTPGTQLTSIQPRPSKRLILCEDGSWLNAQSNSLKNSLAIPSNVTRLSRAVKAHSRDGIPQVVYYHFGVGASGGIVDKIYGGISGDGLAEIVREGYDFVSSNYVLNDEIFLFGFSRGAFTARSIAGLIGEIGVLTKDGLPYFAEIFRDVQHMHDPNYVPKHPDLPFPDKPSASDPRYRYELQKRGLTRLSVSIKIVGVWDTVGSLGTPKVGWLQRVGLQSSVSKQMSFYDTSLSNCIENAFQALALDERRYSFQPAVWEKLNGNTTILRQVWFPGAHSNIGGGYDDQQIATISFAWMVAQCQPFIDFDIDYVLDQWEAAEDYYGRHEQRTRPWSFGKIFSGMTGFYALGGEKVRTPGRNYAVDPNTGRQTDDPLRDTHEYIHPCVRARIKLGGLGLEDKGRYECKALEDWKLYIEYGENSKRPNIFWKLRTKEKNVSTRVLPEAPLWQLEREIIEYDLETEDYVMNPSAVRQKRTPRSRKGDKLSRDNLSRSPSRNPSRRPSRRRSTKMSRYSESYSRSPP</sequence>
<dbReference type="OrthoDB" id="3057168at2759"/>
<evidence type="ECO:0000313" key="4">
    <source>
        <dbReference type="Proteomes" id="UP000799441"/>
    </source>
</evidence>
<evidence type="ECO:0000313" key="3">
    <source>
        <dbReference type="EMBL" id="KAF2718853.1"/>
    </source>
</evidence>
<keyword evidence="4" id="KW-1185">Reference proteome</keyword>
<dbReference type="SUPFAM" id="SSF53474">
    <property type="entry name" value="alpha/beta-Hydrolases"/>
    <property type="match status" value="1"/>
</dbReference>
<feature type="region of interest" description="Disordered" evidence="1">
    <location>
        <begin position="484"/>
        <end position="538"/>
    </location>
</feature>
<organism evidence="3 4">
    <name type="scientific">Polychaeton citri CBS 116435</name>
    <dbReference type="NCBI Taxonomy" id="1314669"/>
    <lineage>
        <taxon>Eukaryota</taxon>
        <taxon>Fungi</taxon>
        <taxon>Dikarya</taxon>
        <taxon>Ascomycota</taxon>
        <taxon>Pezizomycotina</taxon>
        <taxon>Dothideomycetes</taxon>
        <taxon>Dothideomycetidae</taxon>
        <taxon>Capnodiales</taxon>
        <taxon>Capnodiaceae</taxon>
        <taxon>Polychaeton</taxon>
    </lineage>
</organism>
<dbReference type="EMBL" id="MU003819">
    <property type="protein sequence ID" value="KAF2718853.1"/>
    <property type="molecule type" value="Genomic_DNA"/>
</dbReference>
<dbReference type="PANTHER" id="PTHR33840">
    <property type="match status" value="1"/>
</dbReference>
<accession>A0A9P4Q3U8</accession>
<feature type="compositionally biased region" description="Basic residues" evidence="1">
    <location>
        <begin position="514"/>
        <end position="525"/>
    </location>
</feature>
<proteinExistence type="predicted"/>
<dbReference type="InterPro" id="IPR029058">
    <property type="entry name" value="AB_hydrolase_fold"/>
</dbReference>
<dbReference type="InterPro" id="IPR018712">
    <property type="entry name" value="Tle1-like_cat"/>
</dbReference>
<dbReference type="AlphaFoldDB" id="A0A9P4Q3U8"/>
<evidence type="ECO:0000256" key="1">
    <source>
        <dbReference type="SAM" id="MobiDB-lite"/>
    </source>
</evidence>
<dbReference type="Proteomes" id="UP000799441">
    <property type="component" value="Unassembled WGS sequence"/>
</dbReference>
<feature type="domain" description="T6SS Phospholipase effector Tle1-like catalytic" evidence="2">
    <location>
        <begin position="33"/>
        <end position="317"/>
    </location>
</feature>
<dbReference type="Pfam" id="PF09994">
    <property type="entry name" value="T6SS_Tle1-like_cat"/>
    <property type="match status" value="1"/>
</dbReference>
<feature type="compositionally biased region" description="Low complexity" evidence="1">
    <location>
        <begin position="527"/>
        <end position="538"/>
    </location>
</feature>
<dbReference type="PANTHER" id="PTHR33840:SF1">
    <property type="entry name" value="TLE1 PHOSPHOLIPASE DOMAIN-CONTAINING PROTEIN"/>
    <property type="match status" value="1"/>
</dbReference>